<dbReference type="Proteomes" id="UP001487740">
    <property type="component" value="Unassembled WGS sequence"/>
</dbReference>
<evidence type="ECO:0000313" key="1">
    <source>
        <dbReference type="EMBL" id="KAK8385488.1"/>
    </source>
</evidence>
<comment type="caution">
    <text evidence="1">The sequence shown here is derived from an EMBL/GenBank/DDBJ whole genome shotgun (WGS) entry which is preliminary data.</text>
</comment>
<organism evidence="1 2">
    <name type="scientific">Scylla paramamosain</name>
    <name type="common">Mud crab</name>
    <dbReference type="NCBI Taxonomy" id="85552"/>
    <lineage>
        <taxon>Eukaryota</taxon>
        <taxon>Metazoa</taxon>
        <taxon>Ecdysozoa</taxon>
        <taxon>Arthropoda</taxon>
        <taxon>Crustacea</taxon>
        <taxon>Multicrustacea</taxon>
        <taxon>Malacostraca</taxon>
        <taxon>Eumalacostraca</taxon>
        <taxon>Eucarida</taxon>
        <taxon>Decapoda</taxon>
        <taxon>Pleocyemata</taxon>
        <taxon>Brachyura</taxon>
        <taxon>Eubrachyura</taxon>
        <taxon>Portunoidea</taxon>
        <taxon>Portunidae</taxon>
        <taxon>Portuninae</taxon>
        <taxon>Scylla</taxon>
    </lineage>
</organism>
<dbReference type="AlphaFoldDB" id="A0AAW0TEB3"/>
<sequence length="143" mass="15394">MSGFSRADVMQRTCTCDFLYGPLTSSQAIQQVQNALATAQEVLVEALYYKKDVFRACPSCILPAYPASYNGVVWCCLVPVLCSTGVSVCLPPASRNTPRPGHCNTPLQDGKCCVVLWRAVDAKRAALGVGGVGCMLSLFRNVR</sequence>
<dbReference type="GO" id="GO:0005886">
    <property type="term" value="C:plasma membrane"/>
    <property type="evidence" value="ECO:0007669"/>
    <property type="project" value="TreeGrafter"/>
</dbReference>
<dbReference type="EMBL" id="JARAKH010000032">
    <property type="protein sequence ID" value="KAK8385488.1"/>
    <property type="molecule type" value="Genomic_DNA"/>
</dbReference>
<name>A0AAW0TEB3_SCYPA</name>
<accession>A0AAW0TEB3</accession>
<dbReference type="GO" id="GO:0005242">
    <property type="term" value="F:inward rectifier potassium channel activity"/>
    <property type="evidence" value="ECO:0007669"/>
    <property type="project" value="TreeGrafter"/>
</dbReference>
<reference evidence="1 2" key="1">
    <citation type="submission" date="2023-03" db="EMBL/GenBank/DDBJ databases">
        <title>High-quality genome of Scylla paramamosain provides insights in environmental adaptation.</title>
        <authorList>
            <person name="Zhang L."/>
        </authorList>
    </citation>
    <scope>NUCLEOTIDE SEQUENCE [LARGE SCALE GENOMIC DNA]</scope>
    <source>
        <strain evidence="1">LZ_2023a</strain>
        <tissue evidence="1">Muscle</tissue>
    </source>
</reference>
<dbReference type="PANTHER" id="PTHR10217">
    <property type="entry name" value="VOLTAGE AND LIGAND GATED POTASSIUM CHANNEL"/>
    <property type="match status" value="1"/>
</dbReference>
<evidence type="ECO:0000313" key="2">
    <source>
        <dbReference type="Proteomes" id="UP001487740"/>
    </source>
</evidence>
<dbReference type="GO" id="GO:0042391">
    <property type="term" value="P:regulation of membrane potential"/>
    <property type="evidence" value="ECO:0007669"/>
    <property type="project" value="TreeGrafter"/>
</dbReference>
<dbReference type="InterPro" id="IPR050818">
    <property type="entry name" value="KCNH_animal-type"/>
</dbReference>
<keyword evidence="2" id="KW-1185">Reference proteome</keyword>
<dbReference type="Gene3D" id="3.30.450.20">
    <property type="entry name" value="PAS domain"/>
    <property type="match status" value="1"/>
</dbReference>
<protein>
    <submittedName>
        <fullName evidence="1">Uncharacterized protein</fullName>
    </submittedName>
</protein>
<gene>
    <name evidence="1" type="ORF">O3P69_016363</name>
</gene>
<proteinExistence type="predicted"/>
<dbReference type="PANTHER" id="PTHR10217:SF548">
    <property type="entry name" value="GH12235P"/>
    <property type="match status" value="1"/>
</dbReference>